<feature type="coiled-coil region" evidence="1">
    <location>
        <begin position="125"/>
        <end position="171"/>
    </location>
</feature>
<comment type="caution">
    <text evidence="2">The sequence shown here is derived from an EMBL/GenBank/DDBJ whole genome shotgun (WGS) entry which is preliminary data.</text>
</comment>
<sequence>MASSSRAKKGKDKELVEEQATFDQRRFKSKHNEHTFFGWMISKDIVPEVLDSHGLPLKLRRGDLTPKAKEWHDIVRRSLIPTSNNSEAVVPLEEFEDTYLVSIGKPITKERLEYVTTTKLERHPLVRRKRRREAIQEEEQEEEEEQNALNMNQLQNALEGITQQYSQIQQS</sequence>
<dbReference type="AlphaFoldDB" id="A0A445DVP4"/>
<accession>A0A445DVP4</accession>
<dbReference type="Proteomes" id="UP000289738">
    <property type="component" value="Chromosome A03"/>
</dbReference>
<keyword evidence="1" id="KW-0175">Coiled coil</keyword>
<protein>
    <submittedName>
        <fullName evidence="2">Uncharacterized protein</fullName>
    </submittedName>
</protein>
<reference evidence="2 3" key="1">
    <citation type="submission" date="2019-01" db="EMBL/GenBank/DDBJ databases">
        <title>Sequencing of cultivated peanut Arachis hypogaea provides insights into genome evolution and oil improvement.</title>
        <authorList>
            <person name="Chen X."/>
        </authorList>
    </citation>
    <scope>NUCLEOTIDE SEQUENCE [LARGE SCALE GENOMIC DNA]</scope>
    <source>
        <strain evidence="3">cv. Fuhuasheng</strain>
        <tissue evidence="2">Leaves</tissue>
    </source>
</reference>
<evidence type="ECO:0000256" key="1">
    <source>
        <dbReference type="SAM" id="Coils"/>
    </source>
</evidence>
<gene>
    <name evidence="2" type="ORF">Ahy_A03g013440</name>
</gene>
<keyword evidence="3" id="KW-1185">Reference proteome</keyword>
<proteinExistence type="predicted"/>
<evidence type="ECO:0000313" key="2">
    <source>
        <dbReference type="EMBL" id="RYR67161.1"/>
    </source>
</evidence>
<name>A0A445DVP4_ARAHY</name>
<dbReference type="EMBL" id="SDMP01000003">
    <property type="protein sequence ID" value="RYR67161.1"/>
    <property type="molecule type" value="Genomic_DNA"/>
</dbReference>
<organism evidence="2 3">
    <name type="scientific">Arachis hypogaea</name>
    <name type="common">Peanut</name>
    <dbReference type="NCBI Taxonomy" id="3818"/>
    <lineage>
        <taxon>Eukaryota</taxon>
        <taxon>Viridiplantae</taxon>
        <taxon>Streptophyta</taxon>
        <taxon>Embryophyta</taxon>
        <taxon>Tracheophyta</taxon>
        <taxon>Spermatophyta</taxon>
        <taxon>Magnoliopsida</taxon>
        <taxon>eudicotyledons</taxon>
        <taxon>Gunneridae</taxon>
        <taxon>Pentapetalae</taxon>
        <taxon>rosids</taxon>
        <taxon>fabids</taxon>
        <taxon>Fabales</taxon>
        <taxon>Fabaceae</taxon>
        <taxon>Papilionoideae</taxon>
        <taxon>50 kb inversion clade</taxon>
        <taxon>dalbergioids sensu lato</taxon>
        <taxon>Dalbergieae</taxon>
        <taxon>Pterocarpus clade</taxon>
        <taxon>Arachis</taxon>
    </lineage>
</organism>
<evidence type="ECO:0000313" key="3">
    <source>
        <dbReference type="Proteomes" id="UP000289738"/>
    </source>
</evidence>